<protein>
    <recommendedName>
        <fullName evidence="4">Tetratricopeptide repeat protein</fullName>
    </recommendedName>
</protein>
<evidence type="ECO:0008006" key="4">
    <source>
        <dbReference type="Google" id="ProtNLM"/>
    </source>
</evidence>
<keyword evidence="3" id="KW-1185">Reference proteome</keyword>
<accession>A0ABU8XII2</accession>
<reference evidence="2 3" key="1">
    <citation type="submission" date="2024-03" db="EMBL/GenBank/DDBJ databases">
        <title>Novel species of the genus Variovorax.</title>
        <authorList>
            <person name="Liu Q."/>
            <person name="Xin Y.-H."/>
        </authorList>
    </citation>
    <scope>NUCLEOTIDE SEQUENCE [LARGE SCALE GENOMIC DNA]</scope>
    <source>
        <strain evidence="2 3">KACC 18901</strain>
    </source>
</reference>
<sequence length="253" mass="28059">MPFAGLGLHVLLALFCAFHVVRTGRQLYWLFILFAFPVLGSVVYFLMVYVPDSRLRRGARKAVTATARAIDPMKEVRLARADFEQMPTAQNQMRLASALLETGKAAEAATLYESGLQGPFASDPELRFGAARAFIESHGYAQALVHLEALRASRPEYRPDAVSLLLGRCYAGTLRPADARREFEQAIARFGTFEAHAEYAIWALETGDVATAGRLRSEIDKMTSRWNGMTRKLNEAVMLRLKAAAHGHGGMHF</sequence>
<proteinExistence type="predicted"/>
<keyword evidence="1" id="KW-0472">Membrane</keyword>
<dbReference type="InterPro" id="IPR011990">
    <property type="entry name" value="TPR-like_helical_dom_sf"/>
</dbReference>
<evidence type="ECO:0000313" key="2">
    <source>
        <dbReference type="EMBL" id="MEJ8859486.1"/>
    </source>
</evidence>
<dbReference type="Gene3D" id="1.25.40.10">
    <property type="entry name" value="Tetratricopeptide repeat domain"/>
    <property type="match status" value="1"/>
</dbReference>
<keyword evidence="1" id="KW-1133">Transmembrane helix</keyword>
<feature type="transmembrane region" description="Helical" evidence="1">
    <location>
        <begin position="27"/>
        <end position="50"/>
    </location>
</feature>
<dbReference type="SUPFAM" id="SSF48452">
    <property type="entry name" value="TPR-like"/>
    <property type="match status" value="1"/>
</dbReference>
<dbReference type="Proteomes" id="UP001367030">
    <property type="component" value="Unassembled WGS sequence"/>
</dbReference>
<name>A0ABU8XII2_9BURK</name>
<keyword evidence="1" id="KW-0812">Transmembrane</keyword>
<gene>
    <name evidence="2" type="ORF">WKW79_33320</name>
</gene>
<dbReference type="InterPro" id="IPR014562">
    <property type="entry name" value="UCP030959_TPR_rpt-cont"/>
</dbReference>
<comment type="caution">
    <text evidence="2">The sequence shown here is derived from an EMBL/GenBank/DDBJ whole genome shotgun (WGS) entry which is preliminary data.</text>
</comment>
<organism evidence="2 3">
    <name type="scientific">Variovorax robiniae</name>
    <dbReference type="NCBI Taxonomy" id="1836199"/>
    <lineage>
        <taxon>Bacteria</taxon>
        <taxon>Pseudomonadati</taxon>
        <taxon>Pseudomonadota</taxon>
        <taxon>Betaproteobacteria</taxon>
        <taxon>Burkholderiales</taxon>
        <taxon>Comamonadaceae</taxon>
        <taxon>Variovorax</taxon>
    </lineage>
</organism>
<dbReference type="PIRSF" id="PIRSF030959">
    <property type="entry name" value="UCP030959"/>
    <property type="match status" value="1"/>
</dbReference>
<evidence type="ECO:0000256" key="1">
    <source>
        <dbReference type="SAM" id="Phobius"/>
    </source>
</evidence>
<dbReference type="RefSeq" id="WP_340339524.1">
    <property type="nucleotide sequence ID" value="NZ_JBBKZS010000029.1"/>
</dbReference>
<evidence type="ECO:0000313" key="3">
    <source>
        <dbReference type="Proteomes" id="UP001367030"/>
    </source>
</evidence>
<dbReference type="EMBL" id="JBBKZS010000029">
    <property type="protein sequence ID" value="MEJ8859486.1"/>
    <property type="molecule type" value="Genomic_DNA"/>
</dbReference>